<gene>
    <name evidence="5" type="ORF">FVEG_17280</name>
</gene>
<feature type="transmembrane region" description="Helical" evidence="4">
    <location>
        <begin position="12"/>
        <end position="35"/>
    </location>
</feature>
<dbReference type="KEGG" id="fvr:FVEG_17280"/>
<dbReference type="PRINTS" id="PR00080">
    <property type="entry name" value="SDRFAMILY"/>
</dbReference>
<dbReference type="SUPFAM" id="SSF48264">
    <property type="entry name" value="Cytochrome P450"/>
    <property type="match status" value="1"/>
</dbReference>
<dbReference type="InterPro" id="IPR002347">
    <property type="entry name" value="SDR_fam"/>
</dbReference>
<dbReference type="PANTHER" id="PTHR24305:SF103">
    <property type="entry name" value="P450, PUTATIVE (EUROFUNG)-RELATED"/>
    <property type="match status" value="1"/>
</dbReference>
<dbReference type="GO" id="GO:0005506">
    <property type="term" value="F:iron ion binding"/>
    <property type="evidence" value="ECO:0007669"/>
    <property type="project" value="InterPro"/>
</dbReference>
<name>W7MRW4_GIBM7</name>
<dbReference type="Gene3D" id="3.40.50.720">
    <property type="entry name" value="NAD(P)-binding Rossmann-like Domain"/>
    <property type="match status" value="1"/>
</dbReference>
<evidence type="ECO:0000256" key="1">
    <source>
        <dbReference type="ARBA" id="ARBA00022617"/>
    </source>
</evidence>
<keyword evidence="6" id="KW-1185">Reference proteome</keyword>
<dbReference type="EMBL" id="DS022260">
    <property type="protein sequence ID" value="EWG54213.1"/>
    <property type="molecule type" value="Genomic_DNA"/>
</dbReference>
<dbReference type="GO" id="GO:0016705">
    <property type="term" value="F:oxidoreductase activity, acting on paired donors, with incorporation or reduction of molecular oxygen"/>
    <property type="evidence" value="ECO:0007669"/>
    <property type="project" value="InterPro"/>
</dbReference>
<evidence type="ECO:0000256" key="3">
    <source>
        <dbReference type="ARBA" id="ARBA00023004"/>
    </source>
</evidence>
<keyword evidence="3" id="KW-0408">Iron</keyword>
<reference evidence="5 6" key="1">
    <citation type="journal article" date="2010" name="Nature">
        <title>Comparative genomics reveals mobile pathogenicity chromosomes in Fusarium.</title>
        <authorList>
            <person name="Ma L.J."/>
            <person name="van der Does H.C."/>
            <person name="Borkovich K.A."/>
            <person name="Coleman J.J."/>
            <person name="Daboussi M.J."/>
            <person name="Di Pietro A."/>
            <person name="Dufresne M."/>
            <person name="Freitag M."/>
            <person name="Grabherr M."/>
            <person name="Henrissat B."/>
            <person name="Houterman P.M."/>
            <person name="Kang S."/>
            <person name="Shim W.B."/>
            <person name="Woloshuk C."/>
            <person name="Xie X."/>
            <person name="Xu J.R."/>
            <person name="Antoniw J."/>
            <person name="Baker S.E."/>
            <person name="Bluhm B.H."/>
            <person name="Breakspear A."/>
            <person name="Brown D.W."/>
            <person name="Butchko R.A."/>
            <person name="Chapman S."/>
            <person name="Coulson R."/>
            <person name="Coutinho P.M."/>
            <person name="Danchin E.G."/>
            <person name="Diener A."/>
            <person name="Gale L.R."/>
            <person name="Gardiner D.M."/>
            <person name="Goff S."/>
            <person name="Hammond-Kosack K.E."/>
            <person name="Hilburn K."/>
            <person name="Hua-Van A."/>
            <person name="Jonkers W."/>
            <person name="Kazan K."/>
            <person name="Kodira C.D."/>
            <person name="Koehrsen M."/>
            <person name="Kumar L."/>
            <person name="Lee Y.H."/>
            <person name="Li L."/>
            <person name="Manners J.M."/>
            <person name="Miranda-Saavedra D."/>
            <person name="Mukherjee M."/>
            <person name="Park G."/>
            <person name="Park J."/>
            <person name="Park S.Y."/>
            <person name="Proctor R.H."/>
            <person name="Regev A."/>
            <person name="Ruiz-Roldan M.C."/>
            <person name="Sain D."/>
            <person name="Sakthikumar S."/>
            <person name="Sykes S."/>
            <person name="Schwartz D.C."/>
            <person name="Turgeon B.G."/>
            <person name="Wapinski I."/>
            <person name="Yoder O."/>
            <person name="Young S."/>
            <person name="Zeng Q."/>
            <person name="Zhou S."/>
            <person name="Galagan J."/>
            <person name="Cuomo C.A."/>
            <person name="Kistler H.C."/>
            <person name="Rep M."/>
        </authorList>
    </citation>
    <scope>NUCLEOTIDE SEQUENCE [LARGE SCALE GENOMIC DNA]</scope>
    <source>
        <strain evidence="6">M3125 / FGSC 7600</strain>
    </source>
</reference>
<keyword evidence="2" id="KW-0479">Metal-binding</keyword>
<dbReference type="InterPro" id="IPR036396">
    <property type="entry name" value="Cyt_P450_sf"/>
</dbReference>
<evidence type="ECO:0000313" key="5">
    <source>
        <dbReference type="EMBL" id="EWG54213.1"/>
    </source>
</evidence>
<dbReference type="VEuPathDB" id="FungiDB:FVEG_17280"/>
<proteinExistence type="predicted"/>
<organism evidence="5 6">
    <name type="scientific">Gibberella moniliformis (strain M3125 / FGSC 7600)</name>
    <name type="common">Maize ear and stalk rot fungus</name>
    <name type="synonym">Fusarium verticillioides</name>
    <dbReference type="NCBI Taxonomy" id="334819"/>
    <lineage>
        <taxon>Eukaryota</taxon>
        <taxon>Fungi</taxon>
        <taxon>Dikarya</taxon>
        <taxon>Ascomycota</taxon>
        <taxon>Pezizomycotina</taxon>
        <taxon>Sordariomycetes</taxon>
        <taxon>Hypocreomycetidae</taxon>
        <taxon>Hypocreales</taxon>
        <taxon>Nectriaceae</taxon>
        <taxon>Fusarium</taxon>
        <taxon>Fusarium fujikuroi species complex</taxon>
    </lineage>
</organism>
<sequence>MSLKIESFTNWAIGLPMLLQTSTVVGFLLLGYIVYYRYLHPLAKYPGPPLASLTNLWKTYNLWNLHLPHTLVRLHEQYGEVVRVGPNDLSFRNPDAVNTIYKAGRQLQKTGFYDGFTAFNPNLFGTQDEEIHAIRRRQMAHAFSLQSIKEMEHFVDSHILKLRKSLDNFCDTNQEFDLKDMIAFYVFDVLGELAFSRSFDSQNERDVSRLPPINDHIYLACLMGMTPEALPWIKKVLPFIPNRWIKRLLNARAQLRDLTAACVRQRIEAGTSDRKDLLSSLLAAVDSETGSKLTELDINTEAFAMVVAGSHTTSGTLTLLFSHLLKNTEMLNKVIEELDSNLSSHTGQVIPFAALEKDIPYTMACVHENFRINPVFTMPLPRKIMTLGGFTIQGQQVPQKTVVFALNHVVHHNPSVWGKDHDQFIPDRFLGPNGKELQSYLSPFSTGHRALGTIAGATAECFATAGASLFLSDIQPALPDFTKDRLLHLGADAVHYHRCDVGNPNECEELVKQAISTVGDIDVLINGAGVVGIRVFHKQDPALFLRDMAINFNGPLVLMRLVLPGFIERRRGCVINIASKAATVDFPFNISYCTSKAALIKLTSVLQAEVDEVAPSSDINLYAIHPGAVRSGMKTADGHQDSALGEFPQIMGRFEEWMKRFTGSPHLAGMSCVALATGIAKDALRGRYYDVEQDLEDIIAQVALLKEDPLLHRLNISMLGALEREEGAIDQEPEERFDFPGF</sequence>
<dbReference type="CDD" id="cd05233">
    <property type="entry name" value="SDR_c"/>
    <property type="match status" value="1"/>
</dbReference>
<dbReference type="Gene3D" id="1.10.630.10">
    <property type="entry name" value="Cytochrome P450"/>
    <property type="match status" value="1"/>
</dbReference>
<keyword evidence="4" id="KW-0472">Membrane</keyword>
<dbReference type="OrthoDB" id="1470350at2759"/>
<dbReference type="SUPFAM" id="SSF51735">
    <property type="entry name" value="NAD(P)-binding Rossmann-fold domains"/>
    <property type="match status" value="1"/>
</dbReference>
<dbReference type="InterPro" id="IPR050121">
    <property type="entry name" value="Cytochrome_P450_monoxygenase"/>
</dbReference>
<accession>W7MRW4</accession>
<dbReference type="InterPro" id="IPR036291">
    <property type="entry name" value="NAD(P)-bd_dom_sf"/>
</dbReference>
<evidence type="ECO:0000313" key="6">
    <source>
        <dbReference type="Proteomes" id="UP000009096"/>
    </source>
</evidence>
<keyword evidence="4" id="KW-0812">Transmembrane</keyword>
<evidence type="ECO:0000256" key="4">
    <source>
        <dbReference type="SAM" id="Phobius"/>
    </source>
</evidence>
<dbReference type="AlphaFoldDB" id="W7MRW4"/>
<dbReference type="GO" id="GO:0020037">
    <property type="term" value="F:heme binding"/>
    <property type="evidence" value="ECO:0007669"/>
    <property type="project" value="InterPro"/>
</dbReference>
<dbReference type="PRINTS" id="PR00081">
    <property type="entry name" value="GDHRDH"/>
</dbReference>
<dbReference type="Pfam" id="PF00106">
    <property type="entry name" value="adh_short"/>
    <property type="match status" value="1"/>
</dbReference>
<dbReference type="GeneID" id="30074156"/>
<dbReference type="InterPro" id="IPR001128">
    <property type="entry name" value="Cyt_P450"/>
</dbReference>
<dbReference type="eggNOG" id="ENOG502SMQE">
    <property type="taxonomic scope" value="Eukaryota"/>
</dbReference>
<dbReference type="EMBL" id="CM000581">
    <property type="protein sequence ID" value="EWG54213.1"/>
    <property type="molecule type" value="Genomic_DNA"/>
</dbReference>
<dbReference type="Pfam" id="PF00067">
    <property type="entry name" value="p450"/>
    <property type="match status" value="1"/>
</dbReference>
<keyword evidence="4" id="KW-1133">Transmembrane helix</keyword>
<dbReference type="GO" id="GO:0004497">
    <property type="term" value="F:monooxygenase activity"/>
    <property type="evidence" value="ECO:0007669"/>
    <property type="project" value="InterPro"/>
</dbReference>
<protein>
    <submittedName>
        <fullName evidence="5">Uncharacterized protein</fullName>
    </submittedName>
</protein>
<dbReference type="PANTHER" id="PTHR24305">
    <property type="entry name" value="CYTOCHROME P450"/>
    <property type="match status" value="1"/>
</dbReference>
<keyword evidence="1" id="KW-0349">Heme</keyword>
<evidence type="ECO:0000256" key="2">
    <source>
        <dbReference type="ARBA" id="ARBA00022723"/>
    </source>
</evidence>
<dbReference type="Proteomes" id="UP000009096">
    <property type="component" value="Chromosome 4"/>
</dbReference>
<dbReference type="RefSeq" id="XP_018760404.1">
    <property type="nucleotide sequence ID" value="XM_018906532.1"/>
</dbReference>